<dbReference type="RefSeq" id="XP_037161628.1">
    <property type="nucleotide sequence ID" value="XM_037311472.1"/>
</dbReference>
<dbReference type="SUPFAM" id="SSF56112">
    <property type="entry name" value="Protein kinase-like (PK-like)"/>
    <property type="match status" value="1"/>
</dbReference>
<feature type="domain" description="Protein kinase" evidence="1">
    <location>
        <begin position="1"/>
        <end position="254"/>
    </location>
</feature>
<comment type="caution">
    <text evidence="2">The sequence shown here is derived from an EMBL/GenBank/DDBJ whole genome shotgun (WGS) entry which is preliminary data.</text>
</comment>
<dbReference type="Gene3D" id="1.10.510.10">
    <property type="entry name" value="Transferase(Phosphotransferase) domain 1"/>
    <property type="match status" value="1"/>
</dbReference>
<evidence type="ECO:0000313" key="3">
    <source>
        <dbReference type="Proteomes" id="UP000578531"/>
    </source>
</evidence>
<accession>A0A8H6FPA7</accession>
<evidence type="ECO:0000313" key="2">
    <source>
        <dbReference type="EMBL" id="KAF6232199.1"/>
    </source>
</evidence>
<organism evidence="2 3">
    <name type="scientific">Letharia columbiana</name>
    <dbReference type="NCBI Taxonomy" id="112416"/>
    <lineage>
        <taxon>Eukaryota</taxon>
        <taxon>Fungi</taxon>
        <taxon>Dikarya</taxon>
        <taxon>Ascomycota</taxon>
        <taxon>Pezizomycotina</taxon>
        <taxon>Lecanoromycetes</taxon>
        <taxon>OSLEUM clade</taxon>
        <taxon>Lecanoromycetidae</taxon>
        <taxon>Lecanorales</taxon>
        <taxon>Lecanorineae</taxon>
        <taxon>Parmeliaceae</taxon>
        <taxon>Letharia</taxon>
    </lineage>
</organism>
<dbReference type="GO" id="GO:0005524">
    <property type="term" value="F:ATP binding"/>
    <property type="evidence" value="ECO:0007669"/>
    <property type="project" value="InterPro"/>
</dbReference>
<proteinExistence type="predicted"/>
<dbReference type="Proteomes" id="UP000578531">
    <property type="component" value="Unassembled WGS sequence"/>
</dbReference>
<keyword evidence="3" id="KW-1185">Reference proteome</keyword>
<protein>
    <recommendedName>
        <fullName evidence="1">Protein kinase domain-containing protein</fullName>
    </recommendedName>
</protein>
<dbReference type="AlphaFoldDB" id="A0A8H6FPA7"/>
<sequence length="306" mass="35525">MTLTPFKPRLIAWGASGVVYKVSDRIAVKRRVVDCDEGFDFENEIRVYDLLESNPNVLVFDLHNRIKQHQTNNRSKSWQVLHVAYLHPRDLIVRWVRQLTDAVVTLESLRLMDGGIRPPNIFVDSNESVKLIDFGFTAPTGNDDPGIQSSYSRLLRQEAEPDHWIWGSYTPQAEKRFELGSIFYLLTRDYEPYENEWFGRDHGPITIELLQAVRFPALDGRNIDSIIRECWNGEYSSMKALKIDTLQLAQDEPLPIPRVVDTREYEATQKECEQRVKDGILESTEWQTPRQFMGYDRVSNTPCEDS</sequence>
<dbReference type="PROSITE" id="PS50011">
    <property type="entry name" value="PROTEIN_KINASE_DOM"/>
    <property type="match status" value="1"/>
</dbReference>
<dbReference type="EMBL" id="JACCJC010000050">
    <property type="protein sequence ID" value="KAF6232199.1"/>
    <property type="molecule type" value="Genomic_DNA"/>
</dbReference>
<dbReference type="OrthoDB" id="4062651at2759"/>
<dbReference type="GeneID" id="59291233"/>
<evidence type="ECO:0000259" key="1">
    <source>
        <dbReference type="PROSITE" id="PS50011"/>
    </source>
</evidence>
<dbReference type="InterPro" id="IPR000719">
    <property type="entry name" value="Prot_kinase_dom"/>
</dbReference>
<reference evidence="2 3" key="1">
    <citation type="journal article" date="2020" name="Genomics">
        <title>Complete, high-quality genomes from long-read metagenomic sequencing of two wolf lichen thalli reveals enigmatic genome architecture.</title>
        <authorList>
            <person name="McKenzie S.K."/>
            <person name="Walston R.F."/>
            <person name="Allen J.L."/>
        </authorList>
    </citation>
    <scope>NUCLEOTIDE SEQUENCE [LARGE SCALE GENOMIC DNA]</scope>
    <source>
        <strain evidence="2">WasteWater2</strain>
    </source>
</reference>
<gene>
    <name evidence="2" type="ORF">HO173_009582</name>
</gene>
<dbReference type="InterPro" id="IPR011009">
    <property type="entry name" value="Kinase-like_dom_sf"/>
</dbReference>
<dbReference type="GO" id="GO:0004672">
    <property type="term" value="F:protein kinase activity"/>
    <property type="evidence" value="ECO:0007669"/>
    <property type="project" value="InterPro"/>
</dbReference>
<name>A0A8H6FPA7_9LECA</name>